<sequence length="53" mass="5840">MKQYGTRQDLGQQTWVAFGLNDLAKRAEGLAARLAPKEAPGVAGKSMRRLERP</sequence>
<name>A0A1J5NLD4_NEOTH</name>
<dbReference type="EMBL" id="MDDC01000008">
    <property type="protein sequence ID" value="OIQ59594.1"/>
    <property type="molecule type" value="Genomic_DNA"/>
</dbReference>
<dbReference type="AlphaFoldDB" id="A0A1J5NLD4"/>
<evidence type="ECO:0000313" key="1">
    <source>
        <dbReference type="EMBL" id="OIQ59594.1"/>
    </source>
</evidence>
<organism evidence="1 2">
    <name type="scientific">Neomoorella thermoacetica</name>
    <name type="common">Clostridium thermoaceticum</name>
    <dbReference type="NCBI Taxonomy" id="1525"/>
    <lineage>
        <taxon>Bacteria</taxon>
        <taxon>Bacillati</taxon>
        <taxon>Bacillota</taxon>
        <taxon>Clostridia</taxon>
        <taxon>Neomoorellales</taxon>
        <taxon>Neomoorellaceae</taxon>
        <taxon>Neomoorella</taxon>
    </lineage>
</organism>
<dbReference type="Proteomes" id="UP000182811">
    <property type="component" value="Unassembled WGS sequence"/>
</dbReference>
<evidence type="ECO:0000313" key="2">
    <source>
        <dbReference type="Proteomes" id="UP000182811"/>
    </source>
</evidence>
<reference evidence="1 2" key="1">
    <citation type="submission" date="2016-08" db="EMBL/GenBank/DDBJ databases">
        <title>Genome-based comparison of Moorella thermoacetic strains.</title>
        <authorList>
            <person name="Poehlein A."/>
            <person name="Bengelsdorf F.R."/>
            <person name="Esser C."/>
            <person name="Duerre P."/>
            <person name="Daniel R."/>
        </authorList>
    </citation>
    <scope>NUCLEOTIDE SEQUENCE [LARGE SCALE GENOMIC DNA]</scope>
    <source>
        <strain evidence="1 2">DSM 21394</strain>
    </source>
</reference>
<proteinExistence type="predicted"/>
<comment type="caution">
    <text evidence="1">The sequence shown here is derived from an EMBL/GenBank/DDBJ whole genome shotgun (WGS) entry which is preliminary data.</text>
</comment>
<protein>
    <submittedName>
        <fullName evidence="1">Uncharacterized protein</fullName>
    </submittedName>
</protein>
<accession>A0A1J5NLD4</accession>
<gene>
    <name evidence="1" type="ORF">MOTE_12750</name>
</gene>